<dbReference type="Proteomes" id="UP000464214">
    <property type="component" value="Chromosome"/>
</dbReference>
<evidence type="ECO:0000256" key="2">
    <source>
        <dbReference type="ARBA" id="ARBA00023125"/>
    </source>
</evidence>
<dbReference type="Gene3D" id="3.40.50.2300">
    <property type="match status" value="1"/>
</dbReference>
<organism evidence="6 7">
    <name type="scientific">Nibribacter ruber</name>
    <dbReference type="NCBI Taxonomy" id="2698458"/>
    <lineage>
        <taxon>Bacteria</taxon>
        <taxon>Pseudomonadati</taxon>
        <taxon>Bacteroidota</taxon>
        <taxon>Cytophagia</taxon>
        <taxon>Cytophagales</taxon>
        <taxon>Hymenobacteraceae</taxon>
        <taxon>Nibribacter</taxon>
    </lineage>
</organism>
<dbReference type="InterPro" id="IPR001789">
    <property type="entry name" value="Sig_transdc_resp-reg_receiver"/>
</dbReference>
<dbReference type="AlphaFoldDB" id="A0A6P1P433"/>
<evidence type="ECO:0000259" key="4">
    <source>
        <dbReference type="PROSITE" id="PS50043"/>
    </source>
</evidence>
<dbReference type="GO" id="GO:0006355">
    <property type="term" value="P:regulation of DNA-templated transcription"/>
    <property type="evidence" value="ECO:0007669"/>
    <property type="project" value="InterPro"/>
</dbReference>
<evidence type="ECO:0000256" key="1">
    <source>
        <dbReference type="ARBA" id="ARBA00022553"/>
    </source>
</evidence>
<dbReference type="SMART" id="SM00421">
    <property type="entry name" value="HTH_LUXR"/>
    <property type="match status" value="1"/>
</dbReference>
<dbReference type="CDD" id="cd17535">
    <property type="entry name" value="REC_NarL-like"/>
    <property type="match status" value="1"/>
</dbReference>
<dbReference type="InterPro" id="IPR058245">
    <property type="entry name" value="NreC/VraR/RcsB-like_REC"/>
</dbReference>
<dbReference type="InterPro" id="IPR000792">
    <property type="entry name" value="Tscrpt_reg_LuxR_C"/>
</dbReference>
<dbReference type="PANTHER" id="PTHR43214:SF43">
    <property type="entry name" value="TWO-COMPONENT RESPONSE REGULATOR"/>
    <property type="match status" value="1"/>
</dbReference>
<dbReference type="PROSITE" id="PS50043">
    <property type="entry name" value="HTH_LUXR_2"/>
    <property type="match status" value="1"/>
</dbReference>
<dbReference type="KEGG" id="nib:GU926_17970"/>
<reference evidence="6 7" key="1">
    <citation type="submission" date="2020-01" db="EMBL/GenBank/DDBJ databases">
        <authorList>
            <person name="Kim M."/>
        </authorList>
    </citation>
    <scope>NUCLEOTIDE SEQUENCE [LARGE SCALE GENOMIC DNA]</scope>
    <source>
        <strain evidence="6 7">BT10</strain>
    </source>
</reference>
<dbReference type="SUPFAM" id="SSF46894">
    <property type="entry name" value="C-terminal effector domain of the bipartite response regulators"/>
    <property type="match status" value="1"/>
</dbReference>
<dbReference type="GO" id="GO:0000160">
    <property type="term" value="P:phosphorelay signal transduction system"/>
    <property type="evidence" value="ECO:0007669"/>
    <property type="project" value="InterPro"/>
</dbReference>
<dbReference type="RefSeq" id="WP_160694354.1">
    <property type="nucleotide sequence ID" value="NZ_CP047897.1"/>
</dbReference>
<dbReference type="CDD" id="cd06170">
    <property type="entry name" value="LuxR_C_like"/>
    <property type="match status" value="1"/>
</dbReference>
<gene>
    <name evidence="6" type="ORF">GU926_17970</name>
</gene>
<dbReference type="InterPro" id="IPR039420">
    <property type="entry name" value="WalR-like"/>
</dbReference>
<dbReference type="SMART" id="SM00448">
    <property type="entry name" value="REC"/>
    <property type="match status" value="1"/>
</dbReference>
<keyword evidence="7" id="KW-1185">Reference proteome</keyword>
<dbReference type="GO" id="GO:0003677">
    <property type="term" value="F:DNA binding"/>
    <property type="evidence" value="ECO:0007669"/>
    <property type="project" value="UniProtKB-KW"/>
</dbReference>
<dbReference type="InterPro" id="IPR016032">
    <property type="entry name" value="Sig_transdc_resp-reg_C-effctor"/>
</dbReference>
<evidence type="ECO:0000259" key="5">
    <source>
        <dbReference type="PROSITE" id="PS50110"/>
    </source>
</evidence>
<dbReference type="InterPro" id="IPR011006">
    <property type="entry name" value="CheY-like_superfamily"/>
</dbReference>
<accession>A0A6P1P433</accession>
<keyword evidence="1 3" id="KW-0597">Phosphoprotein</keyword>
<feature type="domain" description="HTH luxR-type" evidence="4">
    <location>
        <begin position="148"/>
        <end position="213"/>
    </location>
</feature>
<proteinExistence type="predicted"/>
<dbReference type="SUPFAM" id="SSF52172">
    <property type="entry name" value="CheY-like"/>
    <property type="match status" value="1"/>
</dbReference>
<feature type="domain" description="Response regulatory" evidence="5">
    <location>
        <begin position="3"/>
        <end position="119"/>
    </location>
</feature>
<dbReference type="PANTHER" id="PTHR43214">
    <property type="entry name" value="TWO-COMPONENT RESPONSE REGULATOR"/>
    <property type="match status" value="1"/>
</dbReference>
<keyword evidence="2" id="KW-0238">DNA-binding</keyword>
<protein>
    <submittedName>
        <fullName evidence="6">Response regulator</fullName>
    </submittedName>
</protein>
<dbReference type="EMBL" id="CP047897">
    <property type="protein sequence ID" value="QHL89214.1"/>
    <property type="molecule type" value="Genomic_DNA"/>
</dbReference>
<feature type="modified residue" description="4-aspartylphosphate" evidence="3">
    <location>
        <position position="54"/>
    </location>
</feature>
<dbReference type="PROSITE" id="PS50110">
    <property type="entry name" value="RESPONSE_REGULATORY"/>
    <property type="match status" value="1"/>
</dbReference>
<evidence type="ECO:0000313" key="6">
    <source>
        <dbReference type="EMBL" id="QHL89214.1"/>
    </source>
</evidence>
<evidence type="ECO:0000256" key="3">
    <source>
        <dbReference type="PROSITE-ProRule" id="PRU00169"/>
    </source>
</evidence>
<sequence length="216" mass="23942">MIKVILADDHTLIRDGLKSLLKSDRSIQVIGEAENGVQLLELLETLTPDVVMLDLNMPVMDGFKTLEQLKVKYPQVKVLVLTMLDQDSYVTKVRTAGALGYVLKTAGRTELIHAIKTVAEDNSYICSEVALNLLNRVNNGPGDQPEANSKGPSDLSKREMEVLRLIAEGYTNAEIADKLFASKRTIESHRQHLIEKTKAKNTATLIKYAIQQGLID</sequence>
<dbReference type="Pfam" id="PF00196">
    <property type="entry name" value="GerE"/>
    <property type="match status" value="1"/>
</dbReference>
<name>A0A6P1P433_9BACT</name>
<evidence type="ECO:0000313" key="7">
    <source>
        <dbReference type="Proteomes" id="UP000464214"/>
    </source>
</evidence>
<dbReference type="PRINTS" id="PR00038">
    <property type="entry name" value="HTHLUXR"/>
</dbReference>
<dbReference type="Pfam" id="PF00072">
    <property type="entry name" value="Response_reg"/>
    <property type="match status" value="1"/>
</dbReference>